<evidence type="ECO:0008006" key="4">
    <source>
        <dbReference type="Google" id="ProtNLM"/>
    </source>
</evidence>
<dbReference type="AlphaFoldDB" id="A0A1T3MG72"/>
<proteinExistence type="predicted"/>
<organism evidence="2 3">
    <name type="scientific">Elizabethkingia occulta</name>
    <dbReference type="NCBI Taxonomy" id="1867263"/>
    <lineage>
        <taxon>Bacteria</taxon>
        <taxon>Pseudomonadati</taxon>
        <taxon>Bacteroidota</taxon>
        <taxon>Flavobacteriia</taxon>
        <taxon>Flavobacteriales</taxon>
        <taxon>Weeksellaceae</taxon>
        <taxon>Elizabethkingia</taxon>
    </lineage>
</organism>
<dbReference type="InterPro" id="IPR005901">
    <property type="entry name" value="GLPGLI"/>
</dbReference>
<dbReference type="Pfam" id="PF09697">
    <property type="entry name" value="Porph_ging"/>
    <property type="match status" value="1"/>
</dbReference>
<dbReference type="EMBL" id="MAHX01000016">
    <property type="protein sequence ID" value="OPC63668.1"/>
    <property type="molecule type" value="Genomic_DNA"/>
</dbReference>
<accession>A0A1T3MG72</accession>
<comment type="caution">
    <text evidence="2">The sequence shown here is derived from an EMBL/GenBank/DDBJ whole genome shotgun (WGS) entry which is preliminary data.</text>
</comment>
<sequence length="262" mass="30225">MGMGIKKMGVHFLILLFFGSLIFAQNKNASDIEVKYLYSFSRDTTNLNERIEEIMILDLNSNSSIYYSDAFLQRRRSLEAELANAKATGRMAEINAGSLAKPKVDYLVFRDKDKTTVTSRIGRDYFSFETEPLKWSTHYKDEKEILGYKCKKAVTIFNKREYIAWYTSSIPISEGPYRFKGLPGVILDIQDTKGYDKFKVIAITKKQVEISSIQNGIPVTRNEYLKKREEFKNNPTPGKAMDISKRTQLENAIKKFNNTLER</sequence>
<name>A0A1T3MG72_9FLAO</name>
<gene>
    <name evidence="2" type="ORF">BAZ10_06200</name>
</gene>
<evidence type="ECO:0000313" key="2">
    <source>
        <dbReference type="EMBL" id="OPC63668.1"/>
    </source>
</evidence>
<feature type="coiled-coil region" evidence="1">
    <location>
        <begin position="68"/>
        <end position="95"/>
    </location>
</feature>
<keyword evidence="3" id="KW-1185">Reference proteome</keyword>
<dbReference type="NCBIfam" id="TIGR01200">
    <property type="entry name" value="GLPGLI"/>
    <property type="match status" value="1"/>
</dbReference>
<dbReference type="Proteomes" id="UP000190813">
    <property type="component" value="Unassembled WGS sequence"/>
</dbReference>
<evidence type="ECO:0000256" key="1">
    <source>
        <dbReference type="SAM" id="Coils"/>
    </source>
</evidence>
<evidence type="ECO:0000313" key="3">
    <source>
        <dbReference type="Proteomes" id="UP000190813"/>
    </source>
</evidence>
<protein>
    <recommendedName>
        <fullName evidence="4">GLPGLI family protein</fullName>
    </recommendedName>
</protein>
<reference evidence="2 3" key="1">
    <citation type="submission" date="2016-06" db="EMBL/GenBank/DDBJ databases">
        <title>Revisiting the taxonomy of the Elizabethkingia Genus based on Whole-Genome Sequencing, Optical Mapping, and MALDI-TOF.</title>
        <authorList>
            <person name="Nicholson A.C."/>
        </authorList>
    </citation>
    <scope>NUCLEOTIDE SEQUENCE [LARGE SCALE GENOMIC DNA]</scope>
    <source>
        <strain evidence="2 3">G4070</strain>
    </source>
</reference>
<keyword evidence="1" id="KW-0175">Coiled coil</keyword>